<dbReference type="Proteomes" id="UP000799536">
    <property type="component" value="Unassembled WGS sequence"/>
</dbReference>
<organism evidence="2 3">
    <name type="scientific">Delitschia confertaspora ATCC 74209</name>
    <dbReference type="NCBI Taxonomy" id="1513339"/>
    <lineage>
        <taxon>Eukaryota</taxon>
        <taxon>Fungi</taxon>
        <taxon>Dikarya</taxon>
        <taxon>Ascomycota</taxon>
        <taxon>Pezizomycotina</taxon>
        <taxon>Dothideomycetes</taxon>
        <taxon>Pleosporomycetidae</taxon>
        <taxon>Pleosporales</taxon>
        <taxon>Delitschiaceae</taxon>
        <taxon>Delitschia</taxon>
    </lineage>
</organism>
<evidence type="ECO:0000313" key="2">
    <source>
        <dbReference type="EMBL" id="KAF2198610.1"/>
    </source>
</evidence>
<dbReference type="AlphaFoldDB" id="A0A9P4JG64"/>
<accession>A0A9P4JG64</accession>
<evidence type="ECO:0000313" key="3">
    <source>
        <dbReference type="Proteomes" id="UP000799536"/>
    </source>
</evidence>
<feature type="signal peptide" evidence="1">
    <location>
        <begin position="1"/>
        <end position="20"/>
    </location>
</feature>
<dbReference type="EMBL" id="ML994131">
    <property type="protein sequence ID" value="KAF2198610.1"/>
    <property type="molecule type" value="Genomic_DNA"/>
</dbReference>
<dbReference type="OrthoDB" id="3775550at2759"/>
<keyword evidence="1" id="KW-0732">Signal</keyword>
<proteinExistence type="predicted"/>
<feature type="chain" id="PRO_5040386963" evidence="1">
    <location>
        <begin position="21"/>
        <end position="102"/>
    </location>
</feature>
<keyword evidence="3" id="KW-1185">Reference proteome</keyword>
<gene>
    <name evidence="2" type="ORF">GQ43DRAFT_493198</name>
</gene>
<evidence type="ECO:0000256" key="1">
    <source>
        <dbReference type="SAM" id="SignalP"/>
    </source>
</evidence>
<reference evidence="2" key="1">
    <citation type="journal article" date="2020" name="Stud. Mycol.">
        <title>101 Dothideomycetes genomes: a test case for predicting lifestyles and emergence of pathogens.</title>
        <authorList>
            <person name="Haridas S."/>
            <person name="Albert R."/>
            <person name="Binder M."/>
            <person name="Bloem J."/>
            <person name="Labutti K."/>
            <person name="Salamov A."/>
            <person name="Andreopoulos B."/>
            <person name="Baker S."/>
            <person name="Barry K."/>
            <person name="Bills G."/>
            <person name="Bluhm B."/>
            <person name="Cannon C."/>
            <person name="Castanera R."/>
            <person name="Culley D."/>
            <person name="Daum C."/>
            <person name="Ezra D."/>
            <person name="Gonzalez J."/>
            <person name="Henrissat B."/>
            <person name="Kuo A."/>
            <person name="Liang C."/>
            <person name="Lipzen A."/>
            <person name="Lutzoni F."/>
            <person name="Magnuson J."/>
            <person name="Mondo S."/>
            <person name="Nolan M."/>
            <person name="Ohm R."/>
            <person name="Pangilinan J."/>
            <person name="Park H.-J."/>
            <person name="Ramirez L."/>
            <person name="Alfaro M."/>
            <person name="Sun H."/>
            <person name="Tritt A."/>
            <person name="Yoshinaga Y."/>
            <person name="Zwiers L.-H."/>
            <person name="Turgeon B."/>
            <person name="Goodwin S."/>
            <person name="Spatafora J."/>
            <person name="Crous P."/>
            <person name="Grigoriev I."/>
        </authorList>
    </citation>
    <scope>NUCLEOTIDE SEQUENCE</scope>
    <source>
        <strain evidence="2">ATCC 74209</strain>
    </source>
</reference>
<comment type="caution">
    <text evidence="2">The sequence shown here is derived from an EMBL/GenBank/DDBJ whole genome shotgun (WGS) entry which is preliminary data.</text>
</comment>
<sequence length="102" mass="10837">MMPSRPSLLLTLLLTSLALATPISKCWTCGGEAPAFSCESQVGCKDETAWGICVTDTGLTACGDPLPSQTQPLSACQKAAFDACDEFMRFLREVSMNDAKAN</sequence>
<protein>
    <submittedName>
        <fullName evidence="2">Uncharacterized protein</fullName>
    </submittedName>
</protein>
<name>A0A9P4JG64_9PLEO</name>